<gene>
    <name evidence="1" type="ordered locus">CMS2239</name>
</gene>
<dbReference type="Gene3D" id="3.40.50.720">
    <property type="entry name" value="NAD(P)-binding Rossmann-like Domain"/>
    <property type="match status" value="1"/>
</dbReference>
<protein>
    <submittedName>
        <fullName evidence="1">Uncharacterized protein</fullName>
    </submittedName>
</protein>
<proteinExistence type="predicted"/>
<dbReference type="GO" id="GO:0000166">
    <property type="term" value="F:nucleotide binding"/>
    <property type="evidence" value="ECO:0007669"/>
    <property type="project" value="InterPro"/>
</dbReference>
<reference evidence="1 2" key="1">
    <citation type="journal article" date="2008" name="J. Bacteriol.">
        <title>Genome of the actinomycete plant pathogen Clavibacter michiganensis subsp. sepedonicus suggests recent niche adaptation.</title>
        <authorList>
            <person name="Bentley S.D."/>
            <person name="Corton C."/>
            <person name="Brown S.E."/>
            <person name="Barron A."/>
            <person name="Clark L."/>
            <person name="Doggett J."/>
            <person name="Harris B."/>
            <person name="Ormond D."/>
            <person name="Quail M.A."/>
            <person name="May G."/>
            <person name="Francis D."/>
            <person name="Knudson D."/>
            <person name="Parkhill J."/>
            <person name="Ishimaru C.A."/>
        </authorList>
    </citation>
    <scope>NUCLEOTIDE SEQUENCE [LARGE SCALE GENOMIC DNA]</scope>
    <source>
        <strain evidence="2">ATCC 33113 / DSM 20744 / JCM 9667 / LMG 2889 / ICMP 2535 / C-1</strain>
    </source>
</reference>
<evidence type="ECO:0000313" key="1">
    <source>
        <dbReference type="EMBL" id="CAQ02331.1"/>
    </source>
</evidence>
<sequence length="343" mass="37352">MTVVGGGRIGRLRAALLVGMGHDAEIVDPQLDPRAEPFLVHPDVASAPGAPAVWIVATPTSTHLRIIREIVAREPAAAVLVEKPVCSPEDLPALLSLLAEHPDLVLEVASQYQDSIAIRALGHEARIRPHHALSVSFVKDRRPDEARGRFTDWVAGVLGYEWPHIYAIARSLGVAGDDLRETAPGRSALDLADVDGYLVEARYATTSGSGRDVTLHSRIAGASELVPADGWGEARCDPANHRVVRLDDGRERITLWLAPSYASSTTFPSAQTALLVHEGPDGHRVRDIPDDPLRISMRDSLLRLVIRRPRRMDVDLDMIEHTDLLLELGSPPTPELSGTHAFR</sequence>
<dbReference type="AlphaFoldDB" id="B0RG40"/>
<evidence type="ECO:0000313" key="2">
    <source>
        <dbReference type="Proteomes" id="UP000001318"/>
    </source>
</evidence>
<dbReference type="Proteomes" id="UP000001318">
    <property type="component" value="Chromosome"/>
</dbReference>
<dbReference type="Pfam" id="PF01408">
    <property type="entry name" value="GFO_IDH_MocA"/>
    <property type="match status" value="1"/>
</dbReference>
<dbReference type="KEGG" id="cms:CMS2239"/>
<organism evidence="1 2">
    <name type="scientific">Clavibacter sepedonicus</name>
    <name type="common">Clavibacter michiganensis subsp. sepedonicus</name>
    <dbReference type="NCBI Taxonomy" id="31964"/>
    <lineage>
        <taxon>Bacteria</taxon>
        <taxon>Bacillati</taxon>
        <taxon>Actinomycetota</taxon>
        <taxon>Actinomycetes</taxon>
        <taxon>Micrococcales</taxon>
        <taxon>Microbacteriaceae</taxon>
        <taxon>Clavibacter</taxon>
    </lineage>
</organism>
<keyword evidence="2" id="KW-1185">Reference proteome</keyword>
<dbReference type="HOGENOM" id="CLU_803395_0_0_11"/>
<accession>B0RG40</accession>
<dbReference type="InterPro" id="IPR036291">
    <property type="entry name" value="NAD(P)-bd_dom_sf"/>
</dbReference>
<name>B0RG40_CLASE</name>
<dbReference type="SUPFAM" id="SSF51735">
    <property type="entry name" value="NAD(P)-binding Rossmann-fold domains"/>
    <property type="match status" value="1"/>
</dbReference>
<dbReference type="eggNOG" id="COG0673">
    <property type="taxonomic scope" value="Bacteria"/>
</dbReference>
<dbReference type="STRING" id="31964.CMS2239"/>
<dbReference type="EMBL" id="AM849034">
    <property type="protein sequence ID" value="CAQ02331.1"/>
    <property type="molecule type" value="Genomic_DNA"/>
</dbReference>
<dbReference type="InterPro" id="IPR000683">
    <property type="entry name" value="Gfo/Idh/MocA-like_OxRdtase_N"/>
</dbReference>